<evidence type="ECO:0000256" key="1">
    <source>
        <dbReference type="SAM" id="MobiDB-lite"/>
    </source>
</evidence>
<dbReference type="EMBL" id="CVTF01000029">
    <property type="protein sequence ID" value="CRY98917.1"/>
    <property type="molecule type" value="Genomic_DNA"/>
</dbReference>
<dbReference type="AlphaFoldDB" id="A0A0H5QA40"/>
<feature type="compositionally biased region" description="Basic residues" evidence="1">
    <location>
        <begin position="1"/>
        <end position="11"/>
    </location>
</feature>
<dbReference type="Proteomes" id="UP000182715">
    <property type="component" value="Unassembled WGS sequence"/>
</dbReference>
<name>A0A0H5QA40_NEIMI</name>
<organism evidence="2 3">
    <name type="scientific">Neisseria meningitidis serogroup B</name>
    <dbReference type="NCBI Taxonomy" id="491"/>
    <lineage>
        <taxon>Bacteria</taxon>
        <taxon>Pseudomonadati</taxon>
        <taxon>Pseudomonadota</taxon>
        <taxon>Betaproteobacteria</taxon>
        <taxon>Neisseriales</taxon>
        <taxon>Neisseriaceae</taxon>
        <taxon>Neisseria</taxon>
    </lineage>
</organism>
<feature type="region of interest" description="Disordered" evidence="1">
    <location>
        <begin position="1"/>
        <end position="23"/>
    </location>
</feature>
<accession>A0A0H5QA40</accession>
<proteinExistence type="predicted"/>
<evidence type="ECO:0000313" key="2">
    <source>
        <dbReference type="EMBL" id="CRY98917.1"/>
    </source>
</evidence>
<reference evidence="2 3" key="1">
    <citation type="submission" date="2014-11" db="EMBL/GenBank/DDBJ databases">
        <authorList>
            <person name="Diene M.Seydina."/>
        </authorList>
    </citation>
    <scope>NUCLEOTIDE SEQUENCE [LARGE SCALE GENOMIC DNA]</scope>
    <source>
        <strain evidence="2 3">Neisseria meningitidis CHUV</strain>
    </source>
</reference>
<evidence type="ECO:0000313" key="3">
    <source>
        <dbReference type="Proteomes" id="UP000182715"/>
    </source>
</evidence>
<evidence type="ECO:0008006" key="4">
    <source>
        <dbReference type="Google" id="ProtNLM"/>
    </source>
</evidence>
<protein>
    <recommendedName>
        <fullName evidence="4">PilS cassette</fullName>
    </recommendedName>
</protein>
<sequence length="56" mass="6455">MTHPFTRKQKSKIPSFPQKRESSLSSFSNFRHISTRFDSVISPVSVIADNTVVFHF</sequence>